<evidence type="ECO:0000256" key="2">
    <source>
        <dbReference type="SAM" id="SignalP"/>
    </source>
</evidence>
<dbReference type="InterPro" id="IPR008334">
    <property type="entry name" value="5'-Nucleotdase_C"/>
</dbReference>
<evidence type="ECO:0000256" key="1">
    <source>
        <dbReference type="ARBA" id="ARBA00022729"/>
    </source>
</evidence>
<dbReference type="Gene3D" id="3.90.780.10">
    <property type="entry name" value="5'-Nucleotidase, C-terminal domain"/>
    <property type="match status" value="1"/>
</dbReference>
<comment type="caution">
    <text evidence="5">The sequence shown here is derived from an EMBL/GenBank/DDBJ whole genome shotgun (WGS) entry which is preliminary data.</text>
</comment>
<dbReference type="InterPro" id="IPR006179">
    <property type="entry name" value="5_nucleotidase/apyrase"/>
</dbReference>
<dbReference type="EMBL" id="VDMP01000024">
    <property type="protein sequence ID" value="TNM39438.1"/>
    <property type="molecule type" value="Genomic_DNA"/>
</dbReference>
<protein>
    <submittedName>
        <fullName evidence="5">Bifunctional metallophosphatase/5'-nucleotidase</fullName>
    </submittedName>
</protein>
<feature type="domain" description="5'-Nucleotidase C-terminal" evidence="4">
    <location>
        <begin position="376"/>
        <end position="546"/>
    </location>
</feature>
<dbReference type="SUPFAM" id="SSF56300">
    <property type="entry name" value="Metallo-dependent phosphatases"/>
    <property type="match status" value="1"/>
</dbReference>
<dbReference type="InterPro" id="IPR004843">
    <property type="entry name" value="Calcineurin-like_PHP"/>
</dbReference>
<sequence length="788" mass="82306">MNPTQKALVGTLGAAVALSGLVALSPAPAKAADPVEIQIIGTNDFHGRIINEPNSAAAGAAIMSAAVKGLRAENPNTVFAAAGDLIGASTFESFVSNDKPTIDALNEAGLEVSAVGNHELDQGYDDLINRVMAAYDPTTNPDGGAEWEYIASNLKLRATGDPAVPASWVKEMAGVQVGFVGAVTEALPTLVSPTGIASIEVESIVDSVNAEATRLVTDAGADLVVMLVHEGAPSTNCATMTTSGPWADIVNNISPDVDAIISGHTHLAYDCEFPVAAWADRAVKNRPVVSAGQYGEKLNKLVFTVDPDTGDVQAQTHQILNLKTCSNGTGCTTYTPDPAVTPIVQDAIDVATPIGNQVLGPIQGPFNRAKRADGTTENRGGESTLGNLVAEVQRAETPVEQGGAEIAFMNPGGLRAEMEGTLTDGTRNLTYRQAANVQPFANGLVNMDLTGAQIKKVLEQQWSRTADGTQIPSGLTRYFLRLGVSKGFTYTYREVPALAVPVQGGGSVDTWSGTVTGMWLNGEPIDLARTYSVTVNAFLAGGGDSFWELANGKNAAQWGVTDLQAMTHYMSTHTQTGGAALPVDYSQRAVEVHDVARAYRAGGRVTFAVESWSLSNATDVKDSEIEVRLDGALLGRATLDNTVGVAAIDKTGKAAIDVALPSSTPAGTRTLTLVGAQTGTTARVPVQVVDGTAVLSAKIRPGKRIKVDRTRARVKVTVVADDGRPVNGQVKVKATGQPARIVSVVDGKARVRLEPFTSVGDKSVKIVYLGGAGLEAATIVKRIVVVRR</sequence>
<dbReference type="Gene3D" id="3.60.21.10">
    <property type="match status" value="1"/>
</dbReference>
<feature type="signal peptide" evidence="2">
    <location>
        <begin position="1"/>
        <end position="31"/>
    </location>
</feature>
<dbReference type="PANTHER" id="PTHR11575:SF24">
    <property type="entry name" value="5'-NUCLEOTIDASE"/>
    <property type="match status" value="1"/>
</dbReference>
<reference evidence="5 6" key="1">
    <citation type="journal article" date="2016" name="Int. J. Syst. Evol. Microbiol.">
        <title>Nocardioides albidus sp. nov., an actinobacterium isolated from garden soil.</title>
        <authorList>
            <person name="Singh H."/>
            <person name="Du J."/>
            <person name="Trinh H."/>
            <person name="Won K."/>
            <person name="Yang J.E."/>
            <person name="Yin C."/>
            <person name="Kook M."/>
            <person name="Yi T.H."/>
        </authorList>
    </citation>
    <scope>NUCLEOTIDE SEQUENCE [LARGE SCALE GENOMIC DNA]</scope>
    <source>
        <strain evidence="5 6">CCTCC AB 2015297</strain>
    </source>
</reference>
<feature type="chain" id="PRO_5022916775" evidence="2">
    <location>
        <begin position="32"/>
        <end position="788"/>
    </location>
</feature>
<dbReference type="PANTHER" id="PTHR11575">
    <property type="entry name" value="5'-NUCLEOTIDASE-RELATED"/>
    <property type="match status" value="1"/>
</dbReference>
<evidence type="ECO:0000313" key="6">
    <source>
        <dbReference type="Proteomes" id="UP000313231"/>
    </source>
</evidence>
<keyword evidence="6" id="KW-1185">Reference proteome</keyword>
<dbReference type="PRINTS" id="PR01607">
    <property type="entry name" value="APYRASEFAMLY"/>
</dbReference>
<name>A0A5C4VUE0_9ACTN</name>
<feature type="domain" description="Calcineurin-like phosphoesterase" evidence="3">
    <location>
        <begin position="39"/>
        <end position="266"/>
    </location>
</feature>
<dbReference type="Proteomes" id="UP000313231">
    <property type="component" value="Unassembled WGS sequence"/>
</dbReference>
<evidence type="ECO:0000259" key="3">
    <source>
        <dbReference type="Pfam" id="PF00149"/>
    </source>
</evidence>
<dbReference type="GO" id="GO:0008768">
    <property type="term" value="F:UDP-sugar diphosphatase activity"/>
    <property type="evidence" value="ECO:0007669"/>
    <property type="project" value="TreeGrafter"/>
</dbReference>
<dbReference type="Pfam" id="PF00149">
    <property type="entry name" value="Metallophos"/>
    <property type="match status" value="1"/>
</dbReference>
<proteinExistence type="predicted"/>
<dbReference type="InterPro" id="IPR036907">
    <property type="entry name" value="5'-Nucleotdase_C_sf"/>
</dbReference>
<dbReference type="AlphaFoldDB" id="A0A5C4VUE0"/>
<accession>A0A5C4VUE0</accession>
<dbReference type="OrthoDB" id="1016457at2"/>
<evidence type="ECO:0000313" key="5">
    <source>
        <dbReference type="EMBL" id="TNM39438.1"/>
    </source>
</evidence>
<dbReference type="GO" id="GO:0009166">
    <property type="term" value="P:nucleotide catabolic process"/>
    <property type="evidence" value="ECO:0007669"/>
    <property type="project" value="InterPro"/>
</dbReference>
<dbReference type="GO" id="GO:0008253">
    <property type="term" value="F:5'-nucleotidase activity"/>
    <property type="evidence" value="ECO:0007669"/>
    <property type="project" value="TreeGrafter"/>
</dbReference>
<dbReference type="InterPro" id="IPR029052">
    <property type="entry name" value="Metallo-depent_PP-like"/>
</dbReference>
<gene>
    <name evidence="5" type="ORF">FHP29_11020</name>
</gene>
<dbReference type="Pfam" id="PF02872">
    <property type="entry name" value="5_nucleotid_C"/>
    <property type="match status" value="1"/>
</dbReference>
<dbReference type="GO" id="GO:0030288">
    <property type="term" value="C:outer membrane-bounded periplasmic space"/>
    <property type="evidence" value="ECO:0007669"/>
    <property type="project" value="TreeGrafter"/>
</dbReference>
<dbReference type="RefSeq" id="WP_139622929.1">
    <property type="nucleotide sequence ID" value="NZ_VDMP01000024.1"/>
</dbReference>
<evidence type="ECO:0000259" key="4">
    <source>
        <dbReference type="Pfam" id="PF02872"/>
    </source>
</evidence>
<keyword evidence="1 2" id="KW-0732">Signal</keyword>
<organism evidence="5 6">
    <name type="scientific">Nocardioides albidus</name>
    <dbReference type="NCBI Taxonomy" id="1517589"/>
    <lineage>
        <taxon>Bacteria</taxon>
        <taxon>Bacillati</taxon>
        <taxon>Actinomycetota</taxon>
        <taxon>Actinomycetes</taxon>
        <taxon>Propionibacteriales</taxon>
        <taxon>Nocardioidaceae</taxon>
        <taxon>Nocardioides</taxon>
    </lineage>
</organism>
<dbReference type="SUPFAM" id="SSF55816">
    <property type="entry name" value="5'-nucleotidase (syn. UDP-sugar hydrolase), C-terminal domain"/>
    <property type="match status" value="1"/>
</dbReference>